<dbReference type="Proteomes" id="UP000186817">
    <property type="component" value="Unassembled WGS sequence"/>
</dbReference>
<gene>
    <name evidence="2" type="ORF">AK812_SmicGene42657</name>
</gene>
<feature type="region of interest" description="Disordered" evidence="1">
    <location>
        <begin position="502"/>
        <end position="537"/>
    </location>
</feature>
<accession>A0A1Q9C2Z9</accession>
<feature type="region of interest" description="Disordered" evidence="1">
    <location>
        <begin position="715"/>
        <end position="744"/>
    </location>
</feature>
<protein>
    <submittedName>
        <fullName evidence="2">Uncharacterized protein</fullName>
    </submittedName>
</protein>
<evidence type="ECO:0000256" key="1">
    <source>
        <dbReference type="SAM" id="MobiDB-lite"/>
    </source>
</evidence>
<reference evidence="2 3" key="1">
    <citation type="submission" date="2016-02" db="EMBL/GenBank/DDBJ databases">
        <title>Genome analysis of coral dinoflagellate symbionts highlights evolutionary adaptations to a symbiotic lifestyle.</title>
        <authorList>
            <person name="Aranda M."/>
            <person name="Li Y."/>
            <person name="Liew Y.J."/>
            <person name="Baumgarten S."/>
            <person name="Simakov O."/>
            <person name="Wilson M."/>
            <person name="Piel J."/>
            <person name="Ashoor H."/>
            <person name="Bougouffa S."/>
            <person name="Bajic V.B."/>
            <person name="Ryu T."/>
            <person name="Ravasi T."/>
            <person name="Bayer T."/>
            <person name="Micklem G."/>
            <person name="Kim H."/>
            <person name="Bhak J."/>
            <person name="Lajeunesse T.C."/>
            <person name="Voolstra C.R."/>
        </authorList>
    </citation>
    <scope>NUCLEOTIDE SEQUENCE [LARGE SCALE GENOMIC DNA]</scope>
    <source>
        <strain evidence="2 3">CCMP2467</strain>
    </source>
</reference>
<feature type="compositionally biased region" description="Acidic residues" evidence="1">
    <location>
        <begin position="723"/>
        <end position="738"/>
    </location>
</feature>
<feature type="compositionally biased region" description="Acidic residues" evidence="1">
    <location>
        <begin position="502"/>
        <end position="532"/>
    </location>
</feature>
<organism evidence="2 3">
    <name type="scientific">Symbiodinium microadriaticum</name>
    <name type="common">Dinoflagellate</name>
    <name type="synonym">Zooxanthella microadriatica</name>
    <dbReference type="NCBI Taxonomy" id="2951"/>
    <lineage>
        <taxon>Eukaryota</taxon>
        <taxon>Sar</taxon>
        <taxon>Alveolata</taxon>
        <taxon>Dinophyceae</taxon>
        <taxon>Suessiales</taxon>
        <taxon>Symbiodiniaceae</taxon>
        <taxon>Symbiodinium</taxon>
    </lineage>
</organism>
<evidence type="ECO:0000313" key="2">
    <source>
        <dbReference type="EMBL" id="OLP77295.1"/>
    </source>
</evidence>
<dbReference type="OrthoDB" id="414655at2759"/>
<name>A0A1Q9C2Z9_SYMMI</name>
<keyword evidence="3" id="KW-1185">Reference proteome</keyword>
<comment type="caution">
    <text evidence="2">The sequence shown here is derived from an EMBL/GenBank/DDBJ whole genome shotgun (WGS) entry which is preliminary data.</text>
</comment>
<proteinExistence type="predicted"/>
<dbReference type="EMBL" id="LSRX01001797">
    <property type="protein sequence ID" value="OLP77295.1"/>
    <property type="molecule type" value="Genomic_DNA"/>
</dbReference>
<sequence>MPMSRVFYQWSELHDEIFAVKFDDEASMVMWSEEEGKLKALSTSQKKLADKQAQRLLQNMEPEKHYEVQEAVSPSLSSPCFVSDGGMMATLDPSCHEQFCCQLGSARPNHLVLRPSRERESLCLACEAAEWQHLNGKAFLLVHSEQAREYVEEMLDSDDLRGRRVQCRLPDGLAMTGNSEYFLRSAMEAKMRKVSFTAQDIDGLSQNQKAHQENVDGLRQNQEAHHVVVNFDVCQEHSGGQQIYCQEHGGGLSSEVECFASASEMAEVEEAASRLMRQKDYSMISLEKFLTRFPKLCSKGRQSDMQGTYYLFGLYAHGAKCGTTNSSQKLANFTRYLNELVSYQAECQGLGHATWSSIALGLNAGSRPHKDHHNKVNSRNYIFGVGNYSGGELWVEGEEPSPSSSARRSWKWSPQGTKVAGRSYNIKYKMMEFDPRTWHASCKWTGQRIVISAFTSRAVDFATDGTLRELRELGFRLPQDRIVYMFDGSLREGVGQFSSVFAEEEDESAEAAGEDAEAELEPSAEQADWEPTAEEKIKPKPARPAVLPKIYEPDWGMSYQVVERLKSTEAGALVRHTAARSPWQAGKTERAGAHFKLVYEKARENTYIGSWEEVKTLMYAVECAKNRYGNRSGFSPMQRQIGHNLRLPGSLLSDDSLDPAMVVASADAEMKKALEIRAAAQEAYIKSQTEVALSKEQIAKEILAGELEALKEELGSDGRDVAIPEDSELDYESSEEEQGDKGTWEPDVWEEVSNDIVIRQHNFPRTQLCNPATVRGALMPRRLKYRATYMVDENGEVHVHGDNWFKSRKKPCKTNYSWVGFTVFSAKEIDVQAFASGKNRGQGEVFEHEIKAEEWPGWRISDKQEWDKVAQTNAVKVLSVEESRRIRADPVESQRILPSRMVRRWKPAEQPGAPDVQKSRWCIRGDRDIASRCSIRPFTSRVIAVEVDDLLTFGNEVHEDRMAQLRERFKFGKYEVVMESTDGVGFNGRRVRQMPSFDFEVDMTKFVCERLEPVALAKGRKSDVKALANDSEIAQMRAVIGGLNWAAKEGRPDCAAAASLGAACFPKPTIQDILDVNRAVKLLKDRSDLSIKIRAIDVDKLAWGIISDASFANAYGGHSQGAYGILAFHEDLQRGCRVPCSLISWRSGRIQKVVNSTSAAETQSLSKGLGELCWVITLYNELQDKDFDLALWESQMKKNKVVAVVSEDSDETLKSSLCIVDAKALFDHLSKETTGPSADKRAGLEMQVVRQNMSGINAKIRWVPHPRMVVDGLTKKHANLEALYELLDSGEYQIVSEAHAVMHYKRNSKNGVSEGTTKDEAFGNKVPEAVISCVQHFPKAFTHACWHLGARGAPFCA</sequence>
<evidence type="ECO:0000313" key="3">
    <source>
        <dbReference type="Proteomes" id="UP000186817"/>
    </source>
</evidence>